<evidence type="ECO:0000256" key="1">
    <source>
        <dbReference type="ARBA" id="ARBA00008140"/>
    </source>
</evidence>
<feature type="domain" description="PPPDE" evidence="4">
    <location>
        <begin position="2"/>
        <end position="151"/>
    </location>
</feature>
<proteinExistence type="inferred from homology"/>
<evidence type="ECO:0000259" key="4">
    <source>
        <dbReference type="PROSITE" id="PS51858"/>
    </source>
</evidence>
<name>A0A9Q1LWU1_9SOLA</name>
<evidence type="ECO:0000313" key="5">
    <source>
        <dbReference type="EMBL" id="KAJ8545015.1"/>
    </source>
</evidence>
<dbReference type="PANTHER" id="PTHR12378:SF44">
    <property type="entry name" value="PPPDE DOMAIN-CONTAINING PROTEIN"/>
    <property type="match status" value="1"/>
</dbReference>
<dbReference type="Pfam" id="PF05903">
    <property type="entry name" value="Peptidase_C97"/>
    <property type="match status" value="1"/>
</dbReference>
<dbReference type="AlphaFoldDB" id="A0A9Q1LWU1"/>
<evidence type="ECO:0000256" key="3">
    <source>
        <dbReference type="ARBA" id="ARBA00022801"/>
    </source>
</evidence>
<comment type="caution">
    <text evidence="5">The sequence shown here is derived from an EMBL/GenBank/DDBJ whole genome shotgun (WGS) entry which is preliminary data.</text>
</comment>
<evidence type="ECO:0000256" key="2">
    <source>
        <dbReference type="ARBA" id="ARBA00022670"/>
    </source>
</evidence>
<dbReference type="GO" id="GO:0006508">
    <property type="term" value="P:proteolysis"/>
    <property type="evidence" value="ECO:0007669"/>
    <property type="project" value="UniProtKB-KW"/>
</dbReference>
<organism evidence="5 6">
    <name type="scientific">Anisodus acutangulus</name>
    <dbReference type="NCBI Taxonomy" id="402998"/>
    <lineage>
        <taxon>Eukaryota</taxon>
        <taxon>Viridiplantae</taxon>
        <taxon>Streptophyta</taxon>
        <taxon>Embryophyta</taxon>
        <taxon>Tracheophyta</taxon>
        <taxon>Spermatophyta</taxon>
        <taxon>Magnoliopsida</taxon>
        <taxon>eudicotyledons</taxon>
        <taxon>Gunneridae</taxon>
        <taxon>Pentapetalae</taxon>
        <taxon>asterids</taxon>
        <taxon>lamiids</taxon>
        <taxon>Solanales</taxon>
        <taxon>Solanaceae</taxon>
        <taxon>Solanoideae</taxon>
        <taxon>Hyoscyameae</taxon>
        <taxon>Anisodus</taxon>
    </lineage>
</organism>
<dbReference type="GO" id="GO:0016579">
    <property type="term" value="P:protein deubiquitination"/>
    <property type="evidence" value="ECO:0007669"/>
    <property type="project" value="TreeGrafter"/>
</dbReference>
<dbReference type="InterPro" id="IPR008580">
    <property type="entry name" value="PPPDE_dom"/>
</dbReference>
<dbReference type="Gene3D" id="3.90.1720.30">
    <property type="entry name" value="PPPDE domains"/>
    <property type="match status" value="1"/>
</dbReference>
<dbReference type="InterPro" id="IPR042266">
    <property type="entry name" value="PPPDE_sf"/>
</dbReference>
<gene>
    <name evidence="5" type="ORF">K7X08_017598</name>
</gene>
<dbReference type="EMBL" id="JAJAGQ010000013">
    <property type="protein sequence ID" value="KAJ8545015.1"/>
    <property type="molecule type" value="Genomic_DNA"/>
</dbReference>
<keyword evidence="2" id="KW-0645">Protease</keyword>
<evidence type="ECO:0000313" key="6">
    <source>
        <dbReference type="Proteomes" id="UP001152561"/>
    </source>
</evidence>
<protein>
    <recommendedName>
        <fullName evidence="4">PPPDE domain-containing protein</fullName>
    </recommendedName>
</protein>
<dbReference type="PANTHER" id="PTHR12378">
    <property type="entry name" value="DESUMOYLATING ISOPEPTIDASE"/>
    <property type="match status" value="1"/>
</dbReference>
<keyword evidence="3" id="KW-0378">Hydrolase</keyword>
<dbReference type="OrthoDB" id="412286at2759"/>
<accession>A0A9Q1LWU1</accession>
<sequence>MAEVVLYVYDMTKSGGHDTHNFTIVQMNKLLKDGVNFGGIFHTAVQIYGNDEWAYGYRNKGSGVFSCPAGKNPSYTLREKITLGRTECSPSKVNKMLKELSDSWSGNKYNIVSRNSKHFSNELLERLGVPKLPSWVNRVTNIADAAKDAAGTLLKAKDEALKRVMNPTNFLFGSGSKKSSSTKSVKPTPCEFNININFFSENFKVSAPDMHNEEYIGPVNNQPVIQAIEGPNETIPIIEEPADDDDQPVIHKDVIHSDDEPAVIHEDDEPSTVIHTDDKRVPMHV</sequence>
<comment type="similarity">
    <text evidence="1">Belongs to the DeSI family.</text>
</comment>
<keyword evidence="6" id="KW-1185">Reference proteome</keyword>
<dbReference type="Proteomes" id="UP001152561">
    <property type="component" value="Unassembled WGS sequence"/>
</dbReference>
<dbReference type="SMART" id="SM01179">
    <property type="entry name" value="DUF862"/>
    <property type="match status" value="1"/>
</dbReference>
<dbReference type="GO" id="GO:0101005">
    <property type="term" value="F:deubiquitinase activity"/>
    <property type="evidence" value="ECO:0007669"/>
    <property type="project" value="TreeGrafter"/>
</dbReference>
<dbReference type="PROSITE" id="PS51858">
    <property type="entry name" value="PPPDE"/>
    <property type="match status" value="1"/>
</dbReference>
<reference evidence="6" key="1">
    <citation type="journal article" date="2023" name="Proc. Natl. Acad. Sci. U.S.A.">
        <title>Genomic and structural basis for evolution of tropane alkaloid biosynthesis.</title>
        <authorList>
            <person name="Wanga Y.-J."/>
            <person name="Taina T."/>
            <person name="Yua J.-Y."/>
            <person name="Lia J."/>
            <person name="Xua B."/>
            <person name="Chenc J."/>
            <person name="D'Auriad J.C."/>
            <person name="Huanga J.-P."/>
            <person name="Huanga S.-X."/>
        </authorList>
    </citation>
    <scope>NUCLEOTIDE SEQUENCE [LARGE SCALE GENOMIC DNA]</scope>
    <source>
        <strain evidence="6">cv. KIB-2019</strain>
    </source>
</reference>